<name>A0ACB1AYQ3_MELEN</name>
<protein>
    <submittedName>
        <fullName evidence="1">Uncharacterized protein</fullName>
    </submittedName>
</protein>
<accession>A0ACB1AYQ3</accession>
<evidence type="ECO:0000313" key="1">
    <source>
        <dbReference type="EMBL" id="CAK5106229.1"/>
    </source>
</evidence>
<dbReference type="EMBL" id="CAVMJV010000121">
    <property type="protein sequence ID" value="CAK5106229.1"/>
    <property type="molecule type" value="Genomic_DNA"/>
</dbReference>
<dbReference type="Proteomes" id="UP001497535">
    <property type="component" value="Unassembled WGS sequence"/>
</dbReference>
<gene>
    <name evidence="1" type="ORF">MENTE1834_LOCUS43418</name>
</gene>
<organism evidence="1 2">
    <name type="scientific">Meloidogyne enterolobii</name>
    <name type="common">Root-knot nematode worm</name>
    <name type="synonym">Meloidogyne mayaguensis</name>
    <dbReference type="NCBI Taxonomy" id="390850"/>
    <lineage>
        <taxon>Eukaryota</taxon>
        <taxon>Metazoa</taxon>
        <taxon>Ecdysozoa</taxon>
        <taxon>Nematoda</taxon>
        <taxon>Chromadorea</taxon>
        <taxon>Rhabditida</taxon>
        <taxon>Tylenchina</taxon>
        <taxon>Tylenchomorpha</taxon>
        <taxon>Tylenchoidea</taxon>
        <taxon>Meloidogynidae</taxon>
        <taxon>Meloidogyninae</taxon>
        <taxon>Meloidogyne</taxon>
    </lineage>
</organism>
<keyword evidence="2" id="KW-1185">Reference proteome</keyword>
<comment type="caution">
    <text evidence="1">The sequence shown here is derived from an EMBL/GenBank/DDBJ whole genome shotgun (WGS) entry which is preliminary data.</text>
</comment>
<proteinExistence type="predicted"/>
<evidence type="ECO:0000313" key="2">
    <source>
        <dbReference type="Proteomes" id="UP001497535"/>
    </source>
</evidence>
<sequence length="343" mass="37258">MVSTTLKNNFFLLQDSLVALDGRIKKGFILLEINGISLDEYETPEAAVNVLSTAVRQAVESRGQLKLTCSRGDVLTPANNIFRPPQSEPVRPIDPTAWVQHTNAARGLDALMIAPPVISPSMLIPTKTSIYANAMAAANNNNNNIIAAVGKAAVINSTNYHQQQQHFIPQQQTQQQQIITSDGLKLIKNPSTEITTSSGNSSLECSIGQKHVELIKQQQTQQHEQHEQQQLNLIQTCSGKFSGKQLKHEQQLNLIQTCSGKFSGKQLNLKEEKKQTTKTSTKTMFGGGKKVGNGGGGGGIGNVLRRLLCVHSSASPQSSSDDNKNKKKNIKRSASNKEGKGKK</sequence>
<reference evidence="1" key="1">
    <citation type="submission" date="2023-11" db="EMBL/GenBank/DDBJ databases">
        <authorList>
            <person name="Poullet M."/>
        </authorList>
    </citation>
    <scope>NUCLEOTIDE SEQUENCE</scope>
    <source>
        <strain evidence="1">E1834</strain>
    </source>
</reference>